<evidence type="ECO:0000313" key="2">
    <source>
        <dbReference type="Proteomes" id="UP000037043"/>
    </source>
</evidence>
<organism evidence="1 2">
    <name type="scientific">Clostridium homopropionicum DSM 5847</name>
    <dbReference type="NCBI Taxonomy" id="1121318"/>
    <lineage>
        <taxon>Bacteria</taxon>
        <taxon>Bacillati</taxon>
        <taxon>Bacillota</taxon>
        <taxon>Clostridia</taxon>
        <taxon>Eubacteriales</taxon>
        <taxon>Clostridiaceae</taxon>
        <taxon>Clostridium</taxon>
    </lineage>
</organism>
<dbReference type="PATRIC" id="fig|1121318.3.peg.137"/>
<name>A0A0L6ZET6_9CLOT</name>
<accession>A0A0L6ZET6</accession>
<dbReference type="STRING" id="36844.SAMN04488501_10586"/>
<keyword evidence="2" id="KW-1185">Reference proteome</keyword>
<dbReference type="Proteomes" id="UP000037043">
    <property type="component" value="Unassembled WGS sequence"/>
</dbReference>
<evidence type="ECO:0008006" key="3">
    <source>
        <dbReference type="Google" id="ProtNLM"/>
    </source>
</evidence>
<dbReference type="InterPro" id="IPR009061">
    <property type="entry name" value="DNA-bd_dom_put_sf"/>
</dbReference>
<protein>
    <recommendedName>
        <fullName evidence="3">MerR family transcriptional regulator</fullName>
    </recommendedName>
</protein>
<dbReference type="AlphaFoldDB" id="A0A0L6ZET6"/>
<gene>
    <name evidence="1" type="ORF">CLHOM_01380</name>
</gene>
<evidence type="ECO:0000313" key="1">
    <source>
        <dbReference type="EMBL" id="KOA21467.1"/>
    </source>
</evidence>
<dbReference type="SUPFAM" id="SSF46955">
    <property type="entry name" value="Putative DNA-binding domain"/>
    <property type="match status" value="1"/>
</dbReference>
<comment type="caution">
    <text evidence="1">The sequence shown here is derived from an EMBL/GenBank/DDBJ whole genome shotgun (WGS) entry which is preliminary data.</text>
</comment>
<dbReference type="RefSeq" id="WP_161803185.1">
    <property type="nucleotide sequence ID" value="NZ_LHUR01000005.1"/>
</dbReference>
<sequence length="54" mass="6486">MGIFEIGKISKLTGMKINKMIRYAELRKQGDSTVTERKEIMIEHLEYIEEKYEY</sequence>
<dbReference type="EMBL" id="LHUR01000005">
    <property type="protein sequence ID" value="KOA21467.1"/>
    <property type="molecule type" value="Genomic_DNA"/>
</dbReference>
<proteinExistence type="predicted"/>
<reference evidence="2" key="1">
    <citation type="submission" date="2015-08" db="EMBL/GenBank/DDBJ databases">
        <title>Genome sequence of the strict anaerobe Clostridium homopropionicum LuHBu1 (DSM 5847T).</title>
        <authorList>
            <person name="Poehlein A."/>
            <person name="Beck M."/>
            <person name="Schiel-Bengelsdorf B."/>
            <person name="Bengelsdorf F.R."/>
            <person name="Daniel R."/>
            <person name="Duerre P."/>
        </authorList>
    </citation>
    <scope>NUCLEOTIDE SEQUENCE [LARGE SCALE GENOMIC DNA]</scope>
    <source>
        <strain evidence="2">DSM 5847</strain>
    </source>
</reference>